<evidence type="ECO:0000313" key="1">
    <source>
        <dbReference type="EMBL" id="OIQ84921.1"/>
    </source>
</evidence>
<gene>
    <name evidence="1" type="ORF">GALL_332530</name>
</gene>
<accession>A0A1J5QMW1</accession>
<protein>
    <submittedName>
        <fullName evidence="1">Uncharacterized protein</fullName>
    </submittedName>
</protein>
<proteinExistence type="predicted"/>
<name>A0A1J5QMW1_9ZZZZ</name>
<sequence length="196" mass="21807">MTTETNAPDLRQLLSEAIDAAGPGVAARLGTEPSAHLELVALVLQARTETEALLRSTIAAARSAGCTWEAIGHVLDMSRQAAQQRYGKDEPLEPRPGGRVVRLAPLSAVNEMRVLDRAGRYGWHGIGYGALFHVVQKSDEQWEHRRVHVVGAERRRLEADGWERFGGGWFPWLYYKRRTGAPALPEPTTDDYLMRP</sequence>
<dbReference type="AlphaFoldDB" id="A0A1J5QMW1"/>
<comment type="caution">
    <text evidence="1">The sequence shown here is derived from an EMBL/GenBank/DDBJ whole genome shotgun (WGS) entry which is preliminary data.</text>
</comment>
<organism evidence="1">
    <name type="scientific">mine drainage metagenome</name>
    <dbReference type="NCBI Taxonomy" id="410659"/>
    <lineage>
        <taxon>unclassified sequences</taxon>
        <taxon>metagenomes</taxon>
        <taxon>ecological metagenomes</taxon>
    </lineage>
</organism>
<reference evidence="1" key="1">
    <citation type="submission" date="2016-10" db="EMBL/GenBank/DDBJ databases">
        <title>Sequence of Gallionella enrichment culture.</title>
        <authorList>
            <person name="Poehlein A."/>
            <person name="Muehling M."/>
            <person name="Daniel R."/>
        </authorList>
    </citation>
    <scope>NUCLEOTIDE SEQUENCE</scope>
</reference>
<dbReference type="EMBL" id="MLJW01000581">
    <property type="protein sequence ID" value="OIQ84921.1"/>
    <property type="molecule type" value="Genomic_DNA"/>
</dbReference>